<feature type="compositionally biased region" description="Basic and acidic residues" evidence="1">
    <location>
        <begin position="83"/>
        <end position="92"/>
    </location>
</feature>
<organism evidence="2 3">
    <name type="scientific">Armillaria ostoyae</name>
    <name type="common">Armillaria root rot fungus</name>
    <dbReference type="NCBI Taxonomy" id="47428"/>
    <lineage>
        <taxon>Eukaryota</taxon>
        <taxon>Fungi</taxon>
        <taxon>Dikarya</taxon>
        <taxon>Basidiomycota</taxon>
        <taxon>Agaricomycotina</taxon>
        <taxon>Agaricomycetes</taxon>
        <taxon>Agaricomycetidae</taxon>
        <taxon>Agaricales</taxon>
        <taxon>Marasmiineae</taxon>
        <taxon>Physalacriaceae</taxon>
        <taxon>Armillaria</taxon>
    </lineage>
</organism>
<dbReference type="AlphaFoldDB" id="A0A284RSF0"/>
<protein>
    <submittedName>
        <fullName evidence="2">Uncharacterized protein</fullName>
    </submittedName>
</protein>
<evidence type="ECO:0000256" key="1">
    <source>
        <dbReference type="SAM" id="MobiDB-lite"/>
    </source>
</evidence>
<reference evidence="3" key="1">
    <citation type="journal article" date="2017" name="Nat. Ecol. Evol.">
        <title>Genome expansion and lineage-specific genetic innovations in the forest pathogenic fungi Armillaria.</title>
        <authorList>
            <person name="Sipos G."/>
            <person name="Prasanna A.N."/>
            <person name="Walter M.C."/>
            <person name="O'Connor E."/>
            <person name="Balint B."/>
            <person name="Krizsan K."/>
            <person name="Kiss B."/>
            <person name="Hess J."/>
            <person name="Varga T."/>
            <person name="Slot J."/>
            <person name="Riley R."/>
            <person name="Boka B."/>
            <person name="Rigling D."/>
            <person name="Barry K."/>
            <person name="Lee J."/>
            <person name="Mihaltcheva S."/>
            <person name="LaButti K."/>
            <person name="Lipzen A."/>
            <person name="Waldron R."/>
            <person name="Moloney N.M."/>
            <person name="Sperisen C."/>
            <person name="Kredics L."/>
            <person name="Vagvoelgyi C."/>
            <person name="Patrignani A."/>
            <person name="Fitzpatrick D."/>
            <person name="Nagy I."/>
            <person name="Doyle S."/>
            <person name="Anderson J.B."/>
            <person name="Grigoriev I.V."/>
            <person name="Gueldener U."/>
            <person name="Muensterkoetter M."/>
            <person name="Nagy L.G."/>
        </authorList>
    </citation>
    <scope>NUCLEOTIDE SEQUENCE [LARGE SCALE GENOMIC DNA]</scope>
    <source>
        <strain evidence="3">C18/9</strain>
    </source>
</reference>
<dbReference type="Proteomes" id="UP000219338">
    <property type="component" value="Unassembled WGS sequence"/>
</dbReference>
<name>A0A284RSF0_ARMOS</name>
<gene>
    <name evidence="2" type="ORF">ARMOST_15086</name>
</gene>
<keyword evidence="3" id="KW-1185">Reference proteome</keyword>
<feature type="region of interest" description="Disordered" evidence="1">
    <location>
        <begin position="73"/>
        <end position="98"/>
    </location>
</feature>
<evidence type="ECO:0000313" key="3">
    <source>
        <dbReference type="Proteomes" id="UP000219338"/>
    </source>
</evidence>
<proteinExistence type="predicted"/>
<dbReference type="EMBL" id="FUEG01000015">
    <property type="protein sequence ID" value="SJL11680.1"/>
    <property type="molecule type" value="Genomic_DNA"/>
</dbReference>
<evidence type="ECO:0000313" key="2">
    <source>
        <dbReference type="EMBL" id="SJL11680.1"/>
    </source>
</evidence>
<accession>A0A284RSF0</accession>
<sequence>MCVFPSIYFDQRNTCTEFNEASLLASSFLSNYEEYSDEESQLPHLSAYQSPKPFSFQTTDIFIDELSSQYPGQAMDTVTGESCRPDGEEKKNDSRRRS</sequence>